<accession>A0ABN0JCV4</accession>
<dbReference type="EMBL" id="APOI01000020">
    <property type="protein sequence ID" value="ENU22891.1"/>
    <property type="molecule type" value="Genomic_DNA"/>
</dbReference>
<name>A0ABN0JCV4_9GAMM</name>
<sequence length="478" mass="55079">MGLKLATEKTYTHAVFSIADPVVKSHIEQAIYACKFRIRFPAFYYFLVNARTVIKNQLFMAVAEKYELYKPEITDENLELDVEAILEERRLLDNAIGFIQTGNLLLPDIFLVSNEIMTIEEIRQLFYEVSMGFWNAVEMILYPDSGSLGRQKILSYLNENGFYLPNLFPQLNIEDLFLNFLPIHLSYSKFNSSKDPHNLTGLPSTQECNEILRPLFSHASPLYFDSSSYLDYETGVNQKLTSTHFVLQMSLNENPDNLPYILRDFLIGYQSRRFDFMRGGTNNEYDVADIDEINNLTAVANEVLSILDKFSNQRIGNRKEIYSLGYDAVLNAILALCFINYHFDLIFEDHDLTVIDLQDTVSLVNETSGERQKDDHLNNECLHGEPLAFGKSYESFINKLEKDFLDLETCHVSVSPPNRGKRKISGIQITLKESISPSLKSSKKRKPVPIDLNINSLKKTIREFLKKRVPEVEKYIQF</sequence>
<evidence type="ECO:0000313" key="2">
    <source>
        <dbReference type="Proteomes" id="UP000013034"/>
    </source>
</evidence>
<proteinExistence type="predicted"/>
<protein>
    <submittedName>
        <fullName evidence="1">Uncharacterized protein</fullName>
    </submittedName>
</protein>
<dbReference type="Proteomes" id="UP000013034">
    <property type="component" value="Unassembled WGS sequence"/>
</dbReference>
<keyword evidence="2" id="KW-1185">Reference proteome</keyword>
<reference evidence="1 2" key="1">
    <citation type="submission" date="2013-02" db="EMBL/GenBank/DDBJ databases">
        <title>The Genome Sequence of Acinetobacter sp. NIPH 809.</title>
        <authorList>
            <consortium name="The Broad Institute Genome Sequencing Platform"/>
            <consortium name="The Broad Institute Genome Sequencing Center for Infectious Disease"/>
            <person name="Cerqueira G."/>
            <person name="Feldgarden M."/>
            <person name="Courvalin P."/>
            <person name="Perichon B."/>
            <person name="Grillot-Courvalin C."/>
            <person name="Clermont D."/>
            <person name="Rocha E."/>
            <person name="Yoon E.-J."/>
            <person name="Nemec A."/>
            <person name="Walker B."/>
            <person name="Young S.K."/>
            <person name="Zeng Q."/>
            <person name="Gargeya S."/>
            <person name="Fitzgerald M."/>
            <person name="Haas B."/>
            <person name="Abouelleil A."/>
            <person name="Alvarado L."/>
            <person name="Arachchi H.M."/>
            <person name="Berlin A.M."/>
            <person name="Chapman S.B."/>
            <person name="Dewar J."/>
            <person name="Goldberg J."/>
            <person name="Griggs A."/>
            <person name="Gujja S."/>
            <person name="Hansen M."/>
            <person name="Howarth C."/>
            <person name="Imamovic A."/>
            <person name="Larimer J."/>
            <person name="McCowan C."/>
            <person name="Murphy C."/>
            <person name="Neiman D."/>
            <person name="Pearson M."/>
            <person name="Priest M."/>
            <person name="Roberts A."/>
            <person name="Saif S."/>
            <person name="Shea T."/>
            <person name="Sisk P."/>
            <person name="Sykes S."/>
            <person name="Wortman J."/>
            <person name="Nusbaum C."/>
            <person name="Birren B."/>
        </authorList>
    </citation>
    <scope>NUCLEOTIDE SEQUENCE [LARGE SCALE GENOMIC DNA]</scope>
    <source>
        <strain evidence="1 2">NIPH 809</strain>
    </source>
</reference>
<organism evidence="1 2">
    <name type="scientific">Acinetobacter proteolyticus</name>
    <dbReference type="NCBI Taxonomy" id="1776741"/>
    <lineage>
        <taxon>Bacteria</taxon>
        <taxon>Pseudomonadati</taxon>
        <taxon>Pseudomonadota</taxon>
        <taxon>Gammaproteobacteria</taxon>
        <taxon>Moraxellales</taxon>
        <taxon>Moraxellaceae</taxon>
        <taxon>Acinetobacter</taxon>
    </lineage>
</organism>
<gene>
    <name evidence="1" type="ORF">F993_02801</name>
</gene>
<comment type="caution">
    <text evidence="1">The sequence shown here is derived from an EMBL/GenBank/DDBJ whole genome shotgun (WGS) entry which is preliminary data.</text>
</comment>
<evidence type="ECO:0000313" key="1">
    <source>
        <dbReference type="EMBL" id="ENU22891.1"/>
    </source>
</evidence>